<dbReference type="RefSeq" id="WP_187716772.1">
    <property type="nucleotide sequence ID" value="NZ_JACTAH010000001.1"/>
</dbReference>
<dbReference type="SUPFAM" id="SSF55729">
    <property type="entry name" value="Acyl-CoA N-acyltransferases (Nat)"/>
    <property type="match status" value="1"/>
</dbReference>
<dbReference type="NCBIfam" id="TIGR03694">
    <property type="entry name" value="exosort_acyl"/>
    <property type="match status" value="1"/>
</dbReference>
<keyword evidence="1" id="KW-0808">Transferase</keyword>
<dbReference type="InterPro" id="IPR016181">
    <property type="entry name" value="Acyl_CoA_acyltransferase"/>
</dbReference>
<keyword evidence="1" id="KW-0012">Acyltransferase</keyword>
<dbReference type="Pfam" id="PF13444">
    <property type="entry name" value="Acetyltransf_5"/>
    <property type="match status" value="1"/>
</dbReference>
<dbReference type="EMBL" id="JACYTO010000001">
    <property type="protein sequence ID" value="MBD8501962.1"/>
    <property type="molecule type" value="Genomic_DNA"/>
</dbReference>
<accession>A0ABR9B6G5</accession>
<dbReference type="InterPro" id="IPR022484">
    <property type="entry name" value="PEP-CTERM/exosrtase_acylTfrase"/>
</dbReference>
<keyword evidence="2" id="KW-1185">Reference proteome</keyword>
<dbReference type="Proteomes" id="UP000603602">
    <property type="component" value="Unassembled WGS sequence"/>
</dbReference>
<evidence type="ECO:0000313" key="1">
    <source>
        <dbReference type="EMBL" id="MBD8501962.1"/>
    </source>
</evidence>
<protein>
    <submittedName>
        <fullName evidence="1">PEP-CTERM/exosortase system-associated acyltransferase</fullName>
    </submittedName>
</protein>
<sequence length="265" mass="30393">MLLFERFNLGHGFRKYFRIAPAVDDPLRDRVYRIRHEVYCEELKFEPERPDRRETDEYDPHSLHCLLTTNSEPERPVGCTRVVLARPDDPDFPLPFERTCAATIDRRIVDPARLPRDRIAEVSRLAVRASYRRRRADGHEEMSIHDEDFGLPERPRFPYIPIGLYLGAVALAARSGIDTLFVLTEPRLASHFAKLGVEIRQIGGGVDHRGLRVPSMMDVQGIIKNMRMIVKPIWRVIREEIEVGYERGAGGSRLTDRPPGPPGPP</sequence>
<organism evidence="1 2">
    <name type="scientific">Thauera sedimentorum</name>
    <dbReference type="NCBI Taxonomy" id="2767595"/>
    <lineage>
        <taxon>Bacteria</taxon>
        <taxon>Pseudomonadati</taxon>
        <taxon>Pseudomonadota</taxon>
        <taxon>Betaproteobacteria</taxon>
        <taxon>Rhodocyclales</taxon>
        <taxon>Zoogloeaceae</taxon>
        <taxon>Thauera</taxon>
    </lineage>
</organism>
<evidence type="ECO:0000313" key="2">
    <source>
        <dbReference type="Proteomes" id="UP000603602"/>
    </source>
</evidence>
<comment type="caution">
    <text evidence="1">The sequence shown here is derived from an EMBL/GenBank/DDBJ whole genome shotgun (WGS) entry which is preliminary data.</text>
</comment>
<dbReference type="Gene3D" id="3.40.630.30">
    <property type="match status" value="1"/>
</dbReference>
<reference evidence="2" key="1">
    <citation type="submission" date="2023-07" db="EMBL/GenBank/DDBJ databases">
        <title>Thauera sp. CAU 1555 isolated from sand of Yaerae Beach.</title>
        <authorList>
            <person name="Kim W."/>
        </authorList>
    </citation>
    <scope>NUCLEOTIDE SEQUENCE [LARGE SCALE GENOMIC DNA]</scope>
    <source>
        <strain evidence="2">CAU 1555</strain>
    </source>
</reference>
<name>A0ABR9B6G5_9RHOO</name>
<dbReference type="GO" id="GO:0016746">
    <property type="term" value="F:acyltransferase activity"/>
    <property type="evidence" value="ECO:0007669"/>
    <property type="project" value="UniProtKB-KW"/>
</dbReference>
<proteinExistence type="predicted"/>
<gene>
    <name evidence="1" type="ORF">IFO67_03625</name>
</gene>